<proteinExistence type="predicted"/>
<reference evidence="1" key="2">
    <citation type="submission" date="2025-08" db="UniProtKB">
        <authorList>
            <consortium name="Ensembl"/>
        </authorList>
    </citation>
    <scope>IDENTIFICATION</scope>
</reference>
<keyword evidence="2" id="KW-1185">Reference proteome</keyword>
<evidence type="ECO:0000313" key="2">
    <source>
        <dbReference type="Proteomes" id="UP000694394"/>
    </source>
</evidence>
<dbReference type="Ensembl" id="ENSMICT00000069487.1">
    <property type="protein sequence ID" value="ENSMICP00000041260.1"/>
    <property type="gene ID" value="ENSMICG00000044188.1"/>
</dbReference>
<organism evidence="1 2">
    <name type="scientific">Microcebus murinus</name>
    <name type="common">Gray mouse lemur</name>
    <name type="synonym">Lemur murinus</name>
    <dbReference type="NCBI Taxonomy" id="30608"/>
    <lineage>
        <taxon>Eukaryota</taxon>
        <taxon>Metazoa</taxon>
        <taxon>Chordata</taxon>
        <taxon>Craniata</taxon>
        <taxon>Vertebrata</taxon>
        <taxon>Euteleostomi</taxon>
        <taxon>Mammalia</taxon>
        <taxon>Eutheria</taxon>
        <taxon>Euarchontoglires</taxon>
        <taxon>Primates</taxon>
        <taxon>Strepsirrhini</taxon>
        <taxon>Lemuriformes</taxon>
        <taxon>Cheirogaleidae</taxon>
        <taxon>Microcebus</taxon>
    </lineage>
</organism>
<sequence>VCEIPAQAVPGYTQLLRAGQAAGLCGLTPVLENGPGRRLEGQSAEAVHHHELVLQESKSTLFRFPFYLLSAKSS</sequence>
<reference evidence="1" key="1">
    <citation type="submission" date="2016-12" db="EMBL/GenBank/DDBJ databases">
        <title>Mouse lemur reference genome and diversity panel.</title>
        <authorList>
            <person name="Harris R."/>
            <person name="Larsen P."/>
            <person name="Liu Y."/>
            <person name="Hughes D.S."/>
            <person name="Murali S."/>
            <person name="Raveendran M."/>
            <person name="Korchina V."/>
            <person name="Wang M."/>
            <person name="Jhangiani S."/>
            <person name="Bandaranaike D."/>
            <person name="Bellair M."/>
            <person name="Blankenburg K."/>
            <person name="Chao H."/>
            <person name="Dahdouli M."/>
            <person name="Dinh H."/>
            <person name="Doddapaneni H."/>
            <person name="English A."/>
            <person name="Firestine M."/>
            <person name="Gnanaolivu R."/>
            <person name="Gross S."/>
            <person name="Hernandez B."/>
            <person name="Javaid M."/>
            <person name="Jayaseelan J."/>
            <person name="Jones J."/>
            <person name="Khan Z."/>
            <person name="Kovar C."/>
            <person name="Kurapati P."/>
            <person name="Le B."/>
            <person name="Lee S."/>
            <person name="Li M."/>
            <person name="Mathew T."/>
            <person name="Narasimhan A."/>
            <person name="Ngo D."/>
            <person name="Nguyen L."/>
            <person name="Okwuonu G."/>
            <person name="Ongeri F."/>
            <person name="Osuji N."/>
            <person name="Pu L.-L."/>
            <person name="Puazo M."/>
            <person name="Quiroz J."/>
            <person name="Raj R."/>
            <person name="Rajbhandari K."/>
            <person name="Reid J.G."/>
            <person name="Santibanez J."/>
            <person name="Sexton D."/>
            <person name="Skinner E."/>
            <person name="Vee V."/>
            <person name="Weissenberger G."/>
            <person name="Wu Y."/>
            <person name="Xin Y."/>
            <person name="Han Y."/>
            <person name="Campbell C."/>
            <person name="Brown A."/>
            <person name="Sullivan B."/>
            <person name="Shelton J."/>
            <person name="Brown S."/>
            <person name="Dudchenko O."/>
            <person name="Machol I."/>
            <person name="Durand N."/>
            <person name="Shamim M."/>
            <person name="Lieberman A."/>
            <person name="Muzny D.M."/>
            <person name="Richards S."/>
            <person name="Yoder A."/>
            <person name="Worley K.C."/>
            <person name="Rogers J."/>
            <person name="Gibbs R.A."/>
        </authorList>
    </citation>
    <scope>NUCLEOTIDE SEQUENCE [LARGE SCALE GENOMIC DNA]</scope>
</reference>
<evidence type="ECO:0000313" key="1">
    <source>
        <dbReference type="Ensembl" id="ENSMICP00000041260.1"/>
    </source>
</evidence>
<reference evidence="1" key="3">
    <citation type="submission" date="2025-09" db="UniProtKB">
        <authorList>
            <consortium name="Ensembl"/>
        </authorList>
    </citation>
    <scope>IDENTIFICATION</scope>
</reference>
<dbReference type="Proteomes" id="UP000694394">
    <property type="component" value="Chromosome 23"/>
</dbReference>
<dbReference type="GeneTree" id="ENSGT00910000148226"/>
<dbReference type="EMBL" id="ABDC03027254">
    <property type="status" value="NOT_ANNOTATED_CDS"/>
    <property type="molecule type" value="Genomic_DNA"/>
</dbReference>
<protein>
    <submittedName>
        <fullName evidence="1">Uncharacterized protein</fullName>
    </submittedName>
</protein>
<dbReference type="AlphaFoldDB" id="A0A8C5XTM1"/>
<accession>A0A8C5XTM1</accession>
<name>A0A8C5XTM1_MICMU</name>